<evidence type="ECO:0000256" key="5">
    <source>
        <dbReference type="ARBA" id="ARBA00023274"/>
    </source>
</evidence>
<evidence type="ECO:0000256" key="6">
    <source>
        <dbReference type="HAMAP-Rule" id="MF_01365"/>
    </source>
</evidence>
<dbReference type="PRINTS" id="PR00059">
    <property type="entry name" value="RIBOSOMALL6"/>
</dbReference>
<dbReference type="AlphaFoldDB" id="A0A0H4TE59"/>
<keyword evidence="4 6" id="KW-0689">Ribosomal protein</keyword>
<dbReference type="GO" id="GO:0019843">
    <property type="term" value="F:rRNA binding"/>
    <property type="evidence" value="ECO:0007669"/>
    <property type="project" value="UniProtKB-UniRule"/>
</dbReference>
<dbReference type="PANTHER" id="PTHR11655">
    <property type="entry name" value="60S/50S RIBOSOMAL PROTEIN L6/L9"/>
    <property type="match status" value="1"/>
</dbReference>
<organism evidence="10">
    <name type="scientific">uncultured Microgenomates bacterium Rifle_16ft_4_minimus_8177</name>
    <dbReference type="NCBI Taxonomy" id="1665121"/>
    <lineage>
        <taxon>Bacteria</taxon>
        <taxon>Candidatus Microgenomatota</taxon>
        <taxon>environmental samples</taxon>
    </lineage>
</organism>
<dbReference type="InterPro" id="IPR036789">
    <property type="entry name" value="Ribosomal_uL6-like_a/b-dom_sf"/>
</dbReference>
<keyword evidence="2 6" id="KW-0699">rRNA-binding</keyword>
<proteinExistence type="inferred from homology"/>
<dbReference type="SUPFAM" id="SSF56053">
    <property type="entry name" value="Ribosomal protein L6"/>
    <property type="match status" value="2"/>
</dbReference>
<evidence type="ECO:0000313" key="10">
    <source>
        <dbReference type="EMBL" id="AKQ04867.1"/>
    </source>
</evidence>
<dbReference type="InterPro" id="IPR019906">
    <property type="entry name" value="Ribosomal_uL6_bac-type"/>
</dbReference>
<dbReference type="FunFam" id="3.90.930.12:FF:000002">
    <property type="entry name" value="50S ribosomal protein L6"/>
    <property type="match status" value="1"/>
</dbReference>
<accession>A0A0H4TE59</accession>
<dbReference type="InterPro" id="IPR020040">
    <property type="entry name" value="Ribosomal_uL6_a/b-dom"/>
</dbReference>
<dbReference type="GO" id="GO:0022625">
    <property type="term" value="C:cytosolic large ribosomal subunit"/>
    <property type="evidence" value="ECO:0007669"/>
    <property type="project" value="UniProtKB-UniRule"/>
</dbReference>
<dbReference type="FunFam" id="3.90.930.12:FF:000001">
    <property type="entry name" value="50S ribosomal protein L6"/>
    <property type="match status" value="1"/>
</dbReference>
<evidence type="ECO:0000256" key="2">
    <source>
        <dbReference type="ARBA" id="ARBA00022730"/>
    </source>
</evidence>
<keyword evidence="3 6" id="KW-0694">RNA-binding</keyword>
<dbReference type="PROSITE" id="PS00525">
    <property type="entry name" value="RIBOSOMAL_L6_1"/>
    <property type="match status" value="1"/>
</dbReference>
<evidence type="ECO:0000256" key="8">
    <source>
        <dbReference type="RuleBase" id="RU003870"/>
    </source>
</evidence>
<feature type="domain" description="Large ribosomal subunit protein uL6 alpha-beta" evidence="9">
    <location>
        <begin position="11"/>
        <end position="82"/>
    </location>
</feature>
<keyword evidence="5 6" id="KW-0687">Ribonucleoprotein</keyword>
<dbReference type="GO" id="GO:0002181">
    <property type="term" value="P:cytoplasmic translation"/>
    <property type="evidence" value="ECO:0007669"/>
    <property type="project" value="TreeGrafter"/>
</dbReference>
<dbReference type="PIRSF" id="PIRSF002162">
    <property type="entry name" value="Ribosomal_L6"/>
    <property type="match status" value="1"/>
</dbReference>
<evidence type="ECO:0000256" key="7">
    <source>
        <dbReference type="RuleBase" id="RU003869"/>
    </source>
</evidence>
<dbReference type="Pfam" id="PF00347">
    <property type="entry name" value="Ribosomal_L6"/>
    <property type="match status" value="2"/>
</dbReference>
<dbReference type="PANTHER" id="PTHR11655:SF14">
    <property type="entry name" value="LARGE RIBOSOMAL SUBUNIT PROTEIN UL6M"/>
    <property type="match status" value="1"/>
</dbReference>
<protein>
    <recommendedName>
        <fullName evidence="6">Large ribosomal subunit protein uL6</fullName>
    </recommendedName>
</protein>
<dbReference type="GO" id="GO:0003735">
    <property type="term" value="F:structural constituent of ribosome"/>
    <property type="evidence" value="ECO:0007669"/>
    <property type="project" value="UniProtKB-UniRule"/>
</dbReference>
<evidence type="ECO:0000259" key="9">
    <source>
        <dbReference type="Pfam" id="PF00347"/>
    </source>
</evidence>
<feature type="domain" description="Large ribosomal subunit protein uL6 alpha-beta" evidence="9">
    <location>
        <begin position="90"/>
        <end position="163"/>
    </location>
</feature>
<evidence type="ECO:0000256" key="4">
    <source>
        <dbReference type="ARBA" id="ARBA00022980"/>
    </source>
</evidence>
<dbReference type="EMBL" id="KT007052">
    <property type="protein sequence ID" value="AKQ04867.1"/>
    <property type="molecule type" value="Genomic_DNA"/>
</dbReference>
<dbReference type="InterPro" id="IPR000702">
    <property type="entry name" value="Ribosomal_uL6-like"/>
</dbReference>
<comment type="function">
    <text evidence="6 8">This protein binds to the 23S rRNA, and is important in its secondary structure. It is located near the subunit interface in the base of the L7/L12 stalk, and near the tRNA binding site of the peptidyltransferase center.</text>
</comment>
<comment type="subunit">
    <text evidence="6">Part of the 50S ribosomal subunit.</text>
</comment>
<name>A0A0H4TE59_9BACT</name>
<evidence type="ECO:0000256" key="1">
    <source>
        <dbReference type="ARBA" id="ARBA00009356"/>
    </source>
</evidence>
<dbReference type="HAMAP" id="MF_01365_B">
    <property type="entry name" value="Ribosomal_uL6_B"/>
    <property type="match status" value="1"/>
</dbReference>
<comment type="similarity">
    <text evidence="1 6 7">Belongs to the universal ribosomal protein uL6 family.</text>
</comment>
<gene>
    <name evidence="6 10" type="primary">rplF</name>
</gene>
<evidence type="ECO:0000256" key="3">
    <source>
        <dbReference type="ARBA" id="ARBA00022884"/>
    </source>
</evidence>
<reference evidence="10" key="1">
    <citation type="journal article" date="2015" name="ISME J.">
        <title>Aquifer environment selects for microbial species cohorts in sediment and groundwater.</title>
        <authorList>
            <person name="Hug L.A."/>
            <person name="Thomas B.C."/>
            <person name="Brown C.T."/>
            <person name="Frischkorn K.R."/>
            <person name="Williams K.H."/>
            <person name="Tringe S.G."/>
            <person name="Banfield J.F."/>
        </authorList>
    </citation>
    <scope>NUCLEOTIDE SEQUENCE</scope>
</reference>
<dbReference type="InterPro" id="IPR002358">
    <property type="entry name" value="Ribosomal_uL6_CS"/>
</dbReference>
<dbReference type="NCBIfam" id="TIGR03654">
    <property type="entry name" value="L6_bact"/>
    <property type="match status" value="1"/>
</dbReference>
<sequence length="182" mass="19753">MSKIGMQPVAIPDQVNVTVFDSQIKVSGPKSELVFKLRPEIAVTVEQNKVTVERKEESKFAKSLHGLTRSIIANMIKGVTEGHQKQLELVGVGYRATKQGEDLILNVGYSHPVVVKQALGIQMDTKDNKIIVTGADKAQVGEIAARIRKVRPPEPYKGKGIRYEGEVVRRKAGKAAKAGAGA</sequence>
<dbReference type="Gene3D" id="3.90.930.12">
    <property type="entry name" value="Ribosomal protein L6, alpha-beta domain"/>
    <property type="match status" value="2"/>
</dbReference>